<gene>
    <name evidence="15" type="ORF">P9B03_11250</name>
</gene>
<feature type="transmembrane region" description="Helical" evidence="12">
    <location>
        <begin position="7"/>
        <end position="30"/>
    </location>
</feature>
<dbReference type="Gene3D" id="1.10.287.130">
    <property type="match status" value="1"/>
</dbReference>
<feature type="domain" description="HAMP" evidence="14">
    <location>
        <begin position="175"/>
        <end position="229"/>
    </location>
</feature>
<dbReference type="SUPFAM" id="SSF47384">
    <property type="entry name" value="Homodimeric domain of signal transducing histidine kinase"/>
    <property type="match status" value="1"/>
</dbReference>
<dbReference type="GO" id="GO:0016036">
    <property type="term" value="P:cellular response to phosphate starvation"/>
    <property type="evidence" value="ECO:0007669"/>
    <property type="project" value="TreeGrafter"/>
</dbReference>
<evidence type="ECO:0000256" key="2">
    <source>
        <dbReference type="ARBA" id="ARBA00004651"/>
    </source>
</evidence>
<evidence type="ECO:0000256" key="4">
    <source>
        <dbReference type="ARBA" id="ARBA00022475"/>
    </source>
</evidence>
<dbReference type="SMART" id="SM00387">
    <property type="entry name" value="HATPase_c"/>
    <property type="match status" value="1"/>
</dbReference>
<evidence type="ECO:0000256" key="7">
    <source>
        <dbReference type="ARBA" id="ARBA00022741"/>
    </source>
</evidence>
<dbReference type="InterPro" id="IPR005467">
    <property type="entry name" value="His_kinase_dom"/>
</dbReference>
<dbReference type="InterPro" id="IPR003661">
    <property type="entry name" value="HisK_dim/P_dom"/>
</dbReference>
<keyword evidence="12" id="KW-0812">Transmembrane</keyword>
<dbReference type="GO" id="GO:0000155">
    <property type="term" value="F:phosphorelay sensor kinase activity"/>
    <property type="evidence" value="ECO:0007669"/>
    <property type="project" value="InterPro"/>
</dbReference>
<keyword evidence="7" id="KW-0547">Nucleotide-binding</keyword>
<evidence type="ECO:0000256" key="5">
    <source>
        <dbReference type="ARBA" id="ARBA00022553"/>
    </source>
</evidence>
<comment type="caution">
    <text evidence="15">The sequence shown here is derived from an EMBL/GenBank/DDBJ whole genome shotgun (WGS) entry which is preliminary data.</text>
</comment>
<feature type="transmembrane region" description="Helical" evidence="12">
    <location>
        <begin position="153"/>
        <end position="178"/>
    </location>
</feature>
<dbReference type="AlphaFoldDB" id="A0AAW9NK17"/>
<dbReference type="PROSITE" id="PS50109">
    <property type="entry name" value="HIS_KIN"/>
    <property type="match status" value="1"/>
</dbReference>
<keyword evidence="11 12" id="KW-0472">Membrane</keyword>
<feature type="domain" description="Histidine kinase" evidence="13">
    <location>
        <begin position="237"/>
        <end position="439"/>
    </location>
</feature>
<dbReference type="GO" id="GO:0004721">
    <property type="term" value="F:phosphoprotein phosphatase activity"/>
    <property type="evidence" value="ECO:0007669"/>
    <property type="project" value="TreeGrafter"/>
</dbReference>
<keyword evidence="8" id="KW-0418">Kinase</keyword>
<dbReference type="Gene3D" id="6.10.340.10">
    <property type="match status" value="1"/>
</dbReference>
<dbReference type="InterPro" id="IPR050351">
    <property type="entry name" value="BphY/WalK/GraS-like"/>
</dbReference>
<dbReference type="SUPFAM" id="SSF55874">
    <property type="entry name" value="ATPase domain of HSP90 chaperone/DNA topoisomerase II/histidine kinase"/>
    <property type="match status" value="1"/>
</dbReference>
<comment type="catalytic activity">
    <reaction evidence="1">
        <text>ATP + protein L-histidine = ADP + protein N-phospho-L-histidine.</text>
        <dbReference type="EC" id="2.7.13.3"/>
    </reaction>
</comment>
<evidence type="ECO:0000256" key="10">
    <source>
        <dbReference type="ARBA" id="ARBA00023012"/>
    </source>
</evidence>
<dbReference type="PRINTS" id="PR00344">
    <property type="entry name" value="BCTRLSENSOR"/>
</dbReference>
<sequence>MKLKTKINLFSTLLTLIIMATSFTGIFLLYKQFAFQTEYTQLQNRANELMSGMSKMDTNMNINSFLRAYIPSNGALRIIDEDDEQLINMQATTTIERIPFILEENADYTISYWKDTPVIATNYPLIWPTGEVVTLELIEPLPNIAQNIALLKWILIAMAFIAIIPIYLASSLLAGIIAKPIQQLTMTMQQNITTNRYEQLPLKDNKKDEIAEMTTTYNALMHRLEDNYRKQQQFVGNASHELKTPLTVIESYAKLLQRRGFHNEEVAYEALAAITKETANMQEMIMQMLQLASANENVEMDLALTNIEVLLQEIALMMQQTYAREVHIQGHAFTLLTDAVKLKQLLYIFIDNARKYSEKPIVIMMNPAKQIIIQDYGIGIPEKDVPHLFERFYRVDKARNRKTGGTGLGLAIAKELADILHLTIHINSTVGVGTTVTISRKDVGANE</sequence>
<keyword evidence="4" id="KW-1003">Cell membrane</keyword>
<keyword evidence="5" id="KW-0597">Phosphoprotein</keyword>
<dbReference type="InterPro" id="IPR036890">
    <property type="entry name" value="HATPase_C_sf"/>
</dbReference>
<dbReference type="Gene3D" id="3.30.565.10">
    <property type="entry name" value="Histidine kinase-like ATPase, C-terminal domain"/>
    <property type="match status" value="1"/>
</dbReference>
<reference evidence="15 16" key="1">
    <citation type="submission" date="2023-03" db="EMBL/GenBank/DDBJ databases">
        <title>Bacillus Genome Sequencing.</title>
        <authorList>
            <person name="Dunlap C."/>
        </authorList>
    </citation>
    <scope>NUCLEOTIDE SEQUENCE [LARGE SCALE GENOMIC DNA]</scope>
    <source>
        <strain evidence="15 16">B-59205</strain>
    </source>
</reference>
<dbReference type="EC" id="2.7.13.3" evidence="3"/>
<dbReference type="EMBL" id="JARSFG010000015">
    <property type="protein sequence ID" value="MEC1179059.1"/>
    <property type="molecule type" value="Genomic_DNA"/>
</dbReference>
<keyword evidence="9 15" id="KW-0067">ATP-binding</keyword>
<evidence type="ECO:0000256" key="8">
    <source>
        <dbReference type="ARBA" id="ARBA00022777"/>
    </source>
</evidence>
<dbReference type="PROSITE" id="PS50885">
    <property type="entry name" value="HAMP"/>
    <property type="match status" value="1"/>
</dbReference>
<dbReference type="GO" id="GO:0005524">
    <property type="term" value="F:ATP binding"/>
    <property type="evidence" value="ECO:0007669"/>
    <property type="project" value="UniProtKB-KW"/>
</dbReference>
<dbReference type="InterPro" id="IPR003594">
    <property type="entry name" value="HATPase_dom"/>
</dbReference>
<keyword evidence="10" id="KW-0902">Two-component regulatory system</keyword>
<comment type="subcellular location">
    <subcellularLocation>
        <location evidence="2">Cell membrane</location>
        <topology evidence="2">Multi-pass membrane protein</topology>
    </subcellularLocation>
</comment>
<protein>
    <recommendedName>
        <fullName evidence="3">histidine kinase</fullName>
        <ecNumber evidence="3">2.7.13.3</ecNumber>
    </recommendedName>
</protein>
<keyword evidence="12" id="KW-1133">Transmembrane helix</keyword>
<proteinExistence type="predicted"/>
<accession>A0AAW9NK17</accession>
<keyword evidence="16" id="KW-1185">Reference proteome</keyword>
<evidence type="ECO:0000313" key="16">
    <source>
        <dbReference type="Proteomes" id="UP001344888"/>
    </source>
</evidence>
<evidence type="ECO:0000256" key="3">
    <source>
        <dbReference type="ARBA" id="ARBA00012438"/>
    </source>
</evidence>
<dbReference type="InterPro" id="IPR004358">
    <property type="entry name" value="Sig_transdc_His_kin-like_C"/>
</dbReference>
<name>A0AAW9NK17_9BACL</name>
<evidence type="ECO:0000256" key="12">
    <source>
        <dbReference type="SAM" id="Phobius"/>
    </source>
</evidence>
<dbReference type="Pfam" id="PF00512">
    <property type="entry name" value="HisKA"/>
    <property type="match status" value="1"/>
</dbReference>
<dbReference type="Pfam" id="PF02518">
    <property type="entry name" value="HATPase_c"/>
    <property type="match status" value="1"/>
</dbReference>
<dbReference type="RefSeq" id="WP_326123556.1">
    <property type="nucleotide sequence ID" value="NZ_JARSFG010000015.1"/>
</dbReference>
<dbReference type="PANTHER" id="PTHR45453">
    <property type="entry name" value="PHOSPHATE REGULON SENSOR PROTEIN PHOR"/>
    <property type="match status" value="1"/>
</dbReference>
<evidence type="ECO:0000259" key="13">
    <source>
        <dbReference type="PROSITE" id="PS50109"/>
    </source>
</evidence>
<dbReference type="GO" id="GO:0005886">
    <property type="term" value="C:plasma membrane"/>
    <property type="evidence" value="ECO:0007669"/>
    <property type="project" value="UniProtKB-SubCell"/>
</dbReference>
<dbReference type="InterPro" id="IPR003660">
    <property type="entry name" value="HAMP_dom"/>
</dbReference>
<dbReference type="Proteomes" id="UP001344888">
    <property type="component" value="Unassembled WGS sequence"/>
</dbReference>
<dbReference type="InterPro" id="IPR036097">
    <property type="entry name" value="HisK_dim/P_sf"/>
</dbReference>
<dbReference type="SMART" id="SM00388">
    <property type="entry name" value="HisKA"/>
    <property type="match status" value="1"/>
</dbReference>
<dbReference type="FunFam" id="1.10.287.130:FF:000001">
    <property type="entry name" value="Two-component sensor histidine kinase"/>
    <property type="match status" value="1"/>
</dbReference>
<dbReference type="CDD" id="cd06225">
    <property type="entry name" value="HAMP"/>
    <property type="match status" value="1"/>
</dbReference>
<keyword evidence="6" id="KW-0808">Transferase</keyword>
<evidence type="ECO:0000313" key="15">
    <source>
        <dbReference type="EMBL" id="MEC1179059.1"/>
    </source>
</evidence>
<evidence type="ECO:0000256" key="1">
    <source>
        <dbReference type="ARBA" id="ARBA00000085"/>
    </source>
</evidence>
<evidence type="ECO:0000256" key="6">
    <source>
        <dbReference type="ARBA" id="ARBA00022679"/>
    </source>
</evidence>
<dbReference type="CDD" id="cd00075">
    <property type="entry name" value="HATPase"/>
    <property type="match status" value="1"/>
</dbReference>
<evidence type="ECO:0000259" key="14">
    <source>
        <dbReference type="PROSITE" id="PS50885"/>
    </source>
</evidence>
<evidence type="ECO:0000256" key="11">
    <source>
        <dbReference type="ARBA" id="ARBA00023136"/>
    </source>
</evidence>
<dbReference type="CDD" id="cd00082">
    <property type="entry name" value="HisKA"/>
    <property type="match status" value="1"/>
</dbReference>
<organism evidence="15 16">
    <name type="scientific">Metasolibacillus meyeri</name>
    <dbReference type="NCBI Taxonomy" id="1071052"/>
    <lineage>
        <taxon>Bacteria</taxon>
        <taxon>Bacillati</taxon>
        <taxon>Bacillota</taxon>
        <taxon>Bacilli</taxon>
        <taxon>Bacillales</taxon>
        <taxon>Caryophanaceae</taxon>
        <taxon>Metasolibacillus</taxon>
    </lineage>
</organism>
<dbReference type="PANTHER" id="PTHR45453:SF1">
    <property type="entry name" value="PHOSPHATE REGULON SENSOR PROTEIN PHOR"/>
    <property type="match status" value="1"/>
</dbReference>
<evidence type="ECO:0000256" key="9">
    <source>
        <dbReference type="ARBA" id="ARBA00022840"/>
    </source>
</evidence>